<keyword evidence="3" id="KW-0786">Thiamine pyrophosphate</keyword>
<name>A0A367S0V5_NOSPU</name>
<dbReference type="InterPro" id="IPR005474">
    <property type="entry name" value="Transketolase_N"/>
</dbReference>
<evidence type="ECO:0000256" key="3">
    <source>
        <dbReference type="ARBA" id="ARBA00023052"/>
    </source>
</evidence>
<protein>
    <submittedName>
        <fullName evidence="5">Transketolase</fullName>
    </submittedName>
</protein>
<reference evidence="6" key="1">
    <citation type="submission" date="2016-04" db="EMBL/GenBank/DDBJ databases">
        <authorList>
            <person name="Tabuchi Yagui T.R."/>
        </authorList>
    </citation>
    <scope>NUCLEOTIDE SEQUENCE [LARGE SCALE GENOMIC DNA]</scope>
</reference>
<gene>
    <name evidence="5" type="ORF">A6769_02070</name>
</gene>
<dbReference type="Gene3D" id="3.40.50.970">
    <property type="match status" value="1"/>
</dbReference>
<evidence type="ECO:0000313" key="5">
    <source>
        <dbReference type="EMBL" id="RCJ41849.1"/>
    </source>
</evidence>
<accession>A0A367S0V5</accession>
<dbReference type="Proteomes" id="UP000252085">
    <property type="component" value="Unassembled WGS sequence"/>
</dbReference>
<feature type="domain" description="Transketolase N-terminal" evidence="4">
    <location>
        <begin position="7"/>
        <end position="231"/>
    </location>
</feature>
<dbReference type="SUPFAM" id="SSF52518">
    <property type="entry name" value="Thiamin diphosphate-binding fold (THDP-binding)"/>
    <property type="match status" value="1"/>
</dbReference>
<proteinExistence type="inferred from homology"/>
<dbReference type="EMBL" id="LXQE01000029">
    <property type="protein sequence ID" value="RCJ41849.1"/>
    <property type="molecule type" value="Genomic_DNA"/>
</dbReference>
<evidence type="ECO:0000256" key="1">
    <source>
        <dbReference type="ARBA" id="ARBA00001964"/>
    </source>
</evidence>
<dbReference type="InterPro" id="IPR029061">
    <property type="entry name" value="THDP-binding"/>
</dbReference>
<dbReference type="Pfam" id="PF00456">
    <property type="entry name" value="Transketolase_N"/>
    <property type="match status" value="1"/>
</dbReference>
<evidence type="ECO:0000256" key="2">
    <source>
        <dbReference type="ARBA" id="ARBA00007131"/>
    </source>
</evidence>
<evidence type="ECO:0000313" key="6">
    <source>
        <dbReference type="Proteomes" id="UP000252085"/>
    </source>
</evidence>
<dbReference type="AlphaFoldDB" id="A0A367S0V5"/>
<organism evidence="5 6">
    <name type="scientific">Nostoc punctiforme NIES-2108</name>
    <dbReference type="NCBI Taxonomy" id="1356359"/>
    <lineage>
        <taxon>Bacteria</taxon>
        <taxon>Bacillati</taxon>
        <taxon>Cyanobacteriota</taxon>
        <taxon>Cyanophyceae</taxon>
        <taxon>Nostocales</taxon>
        <taxon>Nostocaceae</taxon>
        <taxon>Nostoc</taxon>
    </lineage>
</organism>
<evidence type="ECO:0000259" key="4">
    <source>
        <dbReference type="Pfam" id="PF00456"/>
    </source>
</evidence>
<sequence>MHFESSVGHIGGNLSSLDLVMVLYHKVLNEGDAFVLSKGHAAGALYVTLWSLGHLSDEDLQKFHQDGTKLSGHPPAGWIPEIIFATGSLGHGLSLSNGLALAKKLKSESGRIFCLMSDGEWNEGSNWEALIFAVHQKLHQLIMIIDCNGLQGFGTTQEVANLEPLADKFRAFGCAVTEINGHNLDAIVEAFSSTPNKPHVIIAHTKKGNGVSFMENKMEWHYLPMTPVQYQQALKEVGI</sequence>
<dbReference type="PANTHER" id="PTHR47514">
    <property type="entry name" value="TRANSKETOLASE N-TERMINAL SECTION-RELATED"/>
    <property type="match status" value="1"/>
</dbReference>
<comment type="cofactor">
    <cofactor evidence="1">
        <name>thiamine diphosphate</name>
        <dbReference type="ChEBI" id="CHEBI:58937"/>
    </cofactor>
</comment>
<comment type="similarity">
    <text evidence="2">Belongs to the transketolase family.</text>
</comment>
<comment type="caution">
    <text evidence="5">The sequence shown here is derived from an EMBL/GenBank/DDBJ whole genome shotgun (WGS) entry which is preliminary data.</text>
</comment>
<dbReference type="PANTHER" id="PTHR47514:SF1">
    <property type="entry name" value="TRANSKETOLASE N-TERMINAL SECTION-RELATED"/>
    <property type="match status" value="1"/>
</dbReference>
<dbReference type="CDD" id="cd02012">
    <property type="entry name" value="TPP_TK"/>
    <property type="match status" value="1"/>
</dbReference>